<protein>
    <submittedName>
        <fullName evidence="1">Uncharacterized protein</fullName>
    </submittedName>
</protein>
<dbReference type="EMBL" id="BARV01007180">
    <property type="protein sequence ID" value="GAI04478.1"/>
    <property type="molecule type" value="Genomic_DNA"/>
</dbReference>
<name>X1KCW7_9ZZZZ</name>
<gene>
    <name evidence="1" type="ORF">S06H3_14667</name>
</gene>
<comment type="caution">
    <text evidence="1">The sequence shown here is derived from an EMBL/GenBank/DDBJ whole genome shotgun (WGS) entry which is preliminary data.</text>
</comment>
<organism evidence="1">
    <name type="scientific">marine sediment metagenome</name>
    <dbReference type="NCBI Taxonomy" id="412755"/>
    <lineage>
        <taxon>unclassified sequences</taxon>
        <taxon>metagenomes</taxon>
        <taxon>ecological metagenomes</taxon>
    </lineage>
</organism>
<reference evidence="1" key="1">
    <citation type="journal article" date="2014" name="Front. Microbiol.">
        <title>High frequency of phylogenetically diverse reductive dehalogenase-homologous genes in deep subseafloor sedimentary metagenomes.</title>
        <authorList>
            <person name="Kawai M."/>
            <person name="Futagami T."/>
            <person name="Toyoda A."/>
            <person name="Takaki Y."/>
            <person name="Nishi S."/>
            <person name="Hori S."/>
            <person name="Arai W."/>
            <person name="Tsubouchi T."/>
            <person name="Morono Y."/>
            <person name="Uchiyama I."/>
            <person name="Ito T."/>
            <person name="Fujiyama A."/>
            <person name="Inagaki F."/>
            <person name="Takami H."/>
        </authorList>
    </citation>
    <scope>NUCLEOTIDE SEQUENCE</scope>
    <source>
        <strain evidence="1">Expedition CK06-06</strain>
    </source>
</reference>
<sequence length="66" mass="7182">MRGLPIKINPRLEGIKTNKTTLTPKDTVCLSSSTLPSAAREERRGNIAVDKAIAKIPKGNWINLIA</sequence>
<evidence type="ECO:0000313" key="1">
    <source>
        <dbReference type="EMBL" id="GAI04478.1"/>
    </source>
</evidence>
<dbReference type="AlphaFoldDB" id="X1KCW7"/>
<accession>X1KCW7</accession>
<proteinExistence type="predicted"/>